<protein>
    <submittedName>
        <fullName evidence="2">Uncharacterized protein</fullName>
    </submittedName>
</protein>
<dbReference type="EMBL" id="CACQ02006794">
    <property type="protein sequence ID" value="CCF44304.1"/>
    <property type="molecule type" value="Genomic_DNA"/>
</dbReference>
<feature type="region of interest" description="Disordered" evidence="1">
    <location>
        <begin position="30"/>
        <end position="82"/>
    </location>
</feature>
<evidence type="ECO:0000313" key="3">
    <source>
        <dbReference type="Proteomes" id="UP000007174"/>
    </source>
</evidence>
<reference evidence="3" key="1">
    <citation type="journal article" date="2012" name="Nat. Genet.">
        <title>Lifestyle transitions in plant pathogenic Colletotrichum fungi deciphered by genome and transcriptome analyses.</title>
        <authorList>
            <person name="O'Connell R.J."/>
            <person name="Thon M.R."/>
            <person name="Hacquard S."/>
            <person name="Amyotte S.G."/>
            <person name="Kleemann J."/>
            <person name="Torres M.F."/>
            <person name="Damm U."/>
            <person name="Buiate E.A."/>
            <person name="Epstein L."/>
            <person name="Alkan N."/>
            <person name="Altmueller J."/>
            <person name="Alvarado-Balderrama L."/>
            <person name="Bauser C.A."/>
            <person name="Becker C."/>
            <person name="Birren B.W."/>
            <person name="Chen Z."/>
            <person name="Choi J."/>
            <person name="Crouch J.A."/>
            <person name="Duvick J.P."/>
            <person name="Farman M.A."/>
            <person name="Gan P."/>
            <person name="Heiman D."/>
            <person name="Henrissat B."/>
            <person name="Howard R.J."/>
            <person name="Kabbage M."/>
            <person name="Koch C."/>
            <person name="Kracher B."/>
            <person name="Kubo Y."/>
            <person name="Law A.D."/>
            <person name="Lebrun M.-H."/>
            <person name="Lee Y.-H."/>
            <person name="Miyara I."/>
            <person name="Moore N."/>
            <person name="Neumann U."/>
            <person name="Nordstroem K."/>
            <person name="Panaccione D.G."/>
            <person name="Panstruga R."/>
            <person name="Place M."/>
            <person name="Proctor R.H."/>
            <person name="Prusky D."/>
            <person name="Rech G."/>
            <person name="Reinhardt R."/>
            <person name="Rollins J.A."/>
            <person name="Rounsley S."/>
            <person name="Schardl C.L."/>
            <person name="Schwartz D.C."/>
            <person name="Shenoy N."/>
            <person name="Shirasu K."/>
            <person name="Sikhakolli U.R."/>
            <person name="Stueber K."/>
            <person name="Sukno S.A."/>
            <person name="Sweigard J.A."/>
            <person name="Takano Y."/>
            <person name="Takahara H."/>
            <person name="Trail F."/>
            <person name="van der Does H.C."/>
            <person name="Voll L.M."/>
            <person name="Will I."/>
            <person name="Young S."/>
            <person name="Zeng Q."/>
            <person name="Zhang J."/>
            <person name="Zhou S."/>
            <person name="Dickman M.B."/>
            <person name="Schulze-Lefert P."/>
            <person name="Ver Loren van Themaat E."/>
            <person name="Ma L.-J."/>
            <person name="Vaillancourt L.J."/>
        </authorList>
    </citation>
    <scope>NUCLEOTIDE SEQUENCE [LARGE SCALE GENOMIC DNA]</scope>
    <source>
        <strain evidence="3">IMI 349063</strain>
    </source>
</reference>
<gene>
    <name evidence="2" type="ORF">CH063_13748</name>
</gene>
<evidence type="ECO:0000256" key="1">
    <source>
        <dbReference type="SAM" id="MobiDB-lite"/>
    </source>
</evidence>
<proteinExistence type="predicted"/>
<dbReference type="HOGENOM" id="CLU_2558189_0_0_1"/>
<sequence>MSIISNVKHFTSCYLLLAFNTTSPSLFPENDPLPTTSIWTGHASPPPPELPPQSWQFRDSSETSPTQNYSSPHFPLPPAALS</sequence>
<organism evidence="2 3">
    <name type="scientific">Colletotrichum higginsianum (strain IMI 349063)</name>
    <name type="common">Crucifer anthracnose fungus</name>
    <dbReference type="NCBI Taxonomy" id="759273"/>
    <lineage>
        <taxon>Eukaryota</taxon>
        <taxon>Fungi</taxon>
        <taxon>Dikarya</taxon>
        <taxon>Ascomycota</taxon>
        <taxon>Pezizomycotina</taxon>
        <taxon>Sordariomycetes</taxon>
        <taxon>Hypocreomycetidae</taxon>
        <taxon>Glomerellales</taxon>
        <taxon>Glomerellaceae</taxon>
        <taxon>Colletotrichum</taxon>
        <taxon>Colletotrichum destructivum species complex</taxon>
    </lineage>
</organism>
<accession>H1VVP4</accession>
<dbReference type="AlphaFoldDB" id="H1VVP4"/>
<evidence type="ECO:0000313" key="2">
    <source>
        <dbReference type="EMBL" id="CCF44304.1"/>
    </source>
</evidence>
<name>H1VVP4_COLHI</name>
<feature type="compositionally biased region" description="Polar residues" evidence="1">
    <location>
        <begin position="53"/>
        <end position="71"/>
    </location>
</feature>
<dbReference type="Proteomes" id="UP000007174">
    <property type="component" value="Unassembled WGS sequence"/>
</dbReference>